<dbReference type="Pfam" id="PF01018">
    <property type="entry name" value="GTP1_OBG"/>
    <property type="match status" value="1"/>
</dbReference>
<keyword evidence="2" id="KW-0342">GTP-binding</keyword>
<sequence>MEATEVNDVEIINTGGGIKIMLNTGAYELLKVSAEHFYASENDTFQFQKIPVTDKKGNIVETKFKVSSGIQPPGLSTNVELVKISGAKIRDVAQRLNEIDTRHYNDVIIHVGGNDVSDGKQPDASYREILNVTQKLQEQRCKVHLCTVCPRRDADVSEFNSRVRQVSRETGADLIDCYQAFVYGNGDTVIPYFTRDGIHLTEQGSRTLVATVNSRVHIIRDRDENDDGSKVASLNGEQLLSFSDSADKEFETVPLGTIVRSEEGTELTKLEEEQDYYIAVRGGCGGKGNLFYANSQDTTPRYAQEGAPGEERVLYFELKILADVGLIGFPNAGKSTLLRAISRARPKVSPYPFTTLHPHIGMVIYDDFHQIAVADIPGLIEGAHKNKGLGFQFLRHLERCTCLLYVIDLSVSEPWTQLECLKSELEKYQPGLSERPNAVIGNKMDLKEARTHFIEFQKRIDLPFQKNSNNNGSCKANSADGEEM</sequence>
<dbReference type="PANTHER" id="PTHR11702">
    <property type="entry name" value="DEVELOPMENTALLY REGULATED GTP-BINDING PROTEIN-RELATED"/>
    <property type="match status" value="1"/>
</dbReference>
<evidence type="ECO:0000259" key="4">
    <source>
        <dbReference type="PROSITE" id="PS51883"/>
    </source>
</evidence>
<evidence type="ECO:0000256" key="2">
    <source>
        <dbReference type="ARBA" id="ARBA00023134"/>
    </source>
</evidence>
<dbReference type="Pfam" id="PF01926">
    <property type="entry name" value="MMR_HSR1"/>
    <property type="match status" value="1"/>
</dbReference>
<evidence type="ECO:0000313" key="6">
    <source>
        <dbReference type="Proteomes" id="UP001164746"/>
    </source>
</evidence>
<dbReference type="SUPFAM" id="SSF52266">
    <property type="entry name" value="SGNH hydrolase"/>
    <property type="match status" value="1"/>
</dbReference>
<dbReference type="PRINTS" id="PR00326">
    <property type="entry name" value="GTP1OBG"/>
</dbReference>
<organism evidence="5 6">
    <name type="scientific">Mya arenaria</name>
    <name type="common">Soft-shell clam</name>
    <dbReference type="NCBI Taxonomy" id="6604"/>
    <lineage>
        <taxon>Eukaryota</taxon>
        <taxon>Metazoa</taxon>
        <taxon>Spiralia</taxon>
        <taxon>Lophotrochozoa</taxon>
        <taxon>Mollusca</taxon>
        <taxon>Bivalvia</taxon>
        <taxon>Autobranchia</taxon>
        <taxon>Heteroconchia</taxon>
        <taxon>Euheterodonta</taxon>
        <taxon>Imparidentia</taxon>
        <taxon>Neoheterodontei</taxon>
        <taxon>Myida</taxon>
        <taxon>Myoidea</taxon>
        <taxon>Myidae</taxon>
        <taxon>Mya</taxon>
    </lineage>
</organism>
<dbReference type="EMBL" id="CP111019">
    <property type="protein sequence ID" value="WAR12340.1"/>
    <property type="molecule type" value="Genomic_DNA"/>
</dbReference>
<proteinExistence type="predicted"/>
<dbReference type="Pfam" id="PF13472">
    <property type="entry name" value="Lipase_GDSL_2"/>
    <property type="match status" value="1"/>
</dbReference>
<protein>
    <submittedName>
        <fullName evidence="5">MTG2-like protein</fullName>
    </submittedName>
</protein>
<dbReference type="Gene3D" id="2.70.210.12">
    <property type="entry name" value="GTP1/OBG domain"/>
    <property type="match status" value="1"/>
</dbReference>
<dbReference type="SUPFAM" id="SSF52540">
    <property type="entry name" value="P-loop containing nucleoside triphosphate hydrolases"/>
    <property type="match status" value="1"/>
</dbReference>
<dbReference type="Proteomes" id="UP001164746">
    <property type="component" value="Chromosome 8"/>
</dbReference>
<reference evidence="5" key="1">
    <citation type="submission" date="2022-11" db="EMBL/GenBank/DDBJ databases">
        <title>Centuries of genome instability and evolution in soft-shell clam transmissible cancer (bioRxiv).</title>
        <authorList>
            <person name="Hart S.F.M."/>
            <person name="Yonemitsu M.A."/>
            <person name="Giersch R.M."/>
            <person name="Beal B.F."/>
            <person name="Arriagada G."/>
            <person name="Davis B.W."/>
            <person name="Ostrander E.A."/>
            <person name="Goff S.P."/>
            <person name="Metzger M.J."/>
        </authorList>
    </citation>
    <scope>NUCLEOTIDE SEQUENCE</scope>
    <source>
        <strain evidence="5">MELC-2E11</strain>
        <tissue evidence="5">Siphon/mantle</tissue>
    </source>
</reference>
<dbReference type="InterPro" id="IPR006073">
    <property type="entry name" value="GTP-bd"/>
</dbReference>
<dbReference type="PANTHER" id="PTHR11702:SF31">
    <property type="entry name" value="MITOCHONDRIAL RIBOSOME-ASSOCIATED GTPASE 2"/>
    <property type="match status" value="1"/>
</dbReference>
<dbReference type="Gene3D" id="3.40.50.300">
    <property type="entry name" value="P-loop containing nucleotide triphosphate hydrolases"/>
    <property type="match status" value="1"/>
</dbReference>
<dbReference type="InterPro" id="IPR031167">
    <property type="entry name" value="G_OBG"/>
</dbReference>
<dbReference type="InterPro" id="IPR036726">
    <property type="entry name" value="GTP1_OBG_dom_sf"/>
</dbReference>
<gene>
    <name evidence="5" type="ORF">MAR_026520</name>
</gene>
<dbReference type="InterPro" id="IPR027417">
    <property type="entry name" value="P-loop_NTPase"/>
</dbReference>
<feature type="domain" description="Obg" evidence="4">
    <location>
        <begin position="253"/>
        <end position="321"/>
    </location>
</feature>
<keyword evidence="6" id="KW-1185">Reference proteome</keyword>
<dbReference type="PROSITE" id="PS51883">
    <property type="entry name" value="OBG"/>
    <property type="match status" value="1"/>
</dbReference>
<dbReference type="Gene3D" id="3.40.50.12690">
    <property type="match status" value="1"/>
</dbReference>
<evidence type="ECO:0000259" key="3">
    <source>
        <dbReference type="PROSITE" id="PS51710"/>
    </source>
</evidence>
<dbReference type="PROSITE" id="PS51710">
    <property type="entry name" value="G_OBG"/>
    <property type="match status" value="1"/>
</dbReference>
<dbReference type="SUPFAM" id="SSF82051">
    <property type="entry name" value="Obg GTP-binding protein N-terminal domain"/>
    <property type="match status" value="1"/>
</dbReference>
<dbReference type="InterPro" id="IPR045086">
    <property type="entry name" value="OBG_GTPase"/>
</dbReference>
<dbReference type="CDD" id="cd01898">
    <property type="entry name" value="Obg"/>
    <property type="match status" value="1"/>
</dbReference>
<evidence type="ECO:0000313" key="5">
    <source>
        <dbReference type="EMBL" id="WAR12340.1"/>
    </source>
</evidence>
<dbReference type="InterPro" id="IPR013830">
    <property type="entry name" value="SGNH_hydro"/>
</dbReference>
<keyword evidence="1" id="KW-0547">Nucleotide-binding</keyword>
<accession>A0ABY7ESU8</accession>
<name>A0ABY7ESU8_MYAAR</name>
<feature type="domain" description="OBG-type G" evidence="3">
    <location>
        <begin position="322"/>
        <end position="484"/>
    </location>
</feature>
<evidence type="ECO:0000256" key="1">
    <source>
        <dbReference type="ARBA" id="ARBA00022741"/>
    </source>
</evidence>
<dbReference type="InterPro" id="IPR006169">
    <property type="entry name" value="GTP1_OBG_dom"/>
</dbReference>